<keyword evidence="4" id="KW-1185">Reference proteome</keyword>
<comment type="caution">
    <text evidence="3">The sequence shown here is derived from an EMBL/GenBank/DDBJ whole genome shotgun (WGS) entry which is preliminary data.</text>
</comment>
<comment type="similarity">
    <text evidence="1">Belongs to the pseudomonas-type ThrB family.</text>
</comment>
<gene>
    <name evidence="3" type="ORF">D3226_08340</name>
</gene>
<reference evidence="3 4" key="1">
    <citation type="submission" date="2018-09" db="EMBL/GenBank/DDBJ databases">
        <title>Comparative genomics of Leucobacter spp.</title>
        <authorList>
            <person name="Reis A.C."/>
            <person name="Kolvenbach B.A."/>
            <person name="Corvini P.F.X."/>
            <person name="Nunes O.C."/>
        </authorList>
    </citation>
    <scope>NUCLEOTIDE SEQUENCE [LARGE SCALE GENOMIC DNA]</scope>
    <source>
        <strain evidence="3 4">L-1</strain>
    </source>
</reference>
<evidence type="ECO:0000256" key="1">
    <source>
        <dbReference type="ARBA" id="ARBA00038240"/>
    </source>
</evidence>
<dbReference type="SUPFAM" id="SSF56112">
    <property type="entry name" value="Protein kinase-like (PK-like)"/>
    <property type="match status" value="1"/>
</dbReference>
<dbReference type="Proteomes" id="UP001646141">
    <property type="component" value="Unassembled WGS sequence"/>
</dbReference>
<name>A0ABS1SP83_9MICO</name>
<dbReference type="InterPro" id="IPR011009">
    <property type="entry name" value="Kinase-like_dom_sf"/>
</dbReference>
<sequence>MSDHERAVAIELARAALPLYELPTDIPLTLLKQRENVVFALSSGGREYVLRVHRRGYHSDAELACELDFVRALSTEGVAVPHFIPARDGLGFCVVGDDHPAGPHQVDLQLRIQNSGNFGDERTAVAGTAELSPEDFRELGRLTAEVHAASVRSGYTMAVPRDDWDIEGLVGDDPAWGDPLRLAELDGDDLDTVRRAIVRIREVLTAYGTPQHRFGPIHADLTPENVLRTPAGLVLIDFDDFAAGWHLFDLATAIYFFTPHPRATEYRAELFAGYESVRPLDKADHAAFPAMLLARGLTYLGWAADRRGEPTAEWHATEVLPHVVRLARELLADTAPRTTSPLKHDAPPATEKP</sequence>
<keyword evidence="3" id="KW-0808">Transferase</keyword>
<dbReference type="RefSeq" id="WP_202382058.1">
    <property type="nucleotide sequence ID" value="NZ_BAAAMA010000002.1"/>
</dbReference>
<dbReference type="InterPro" id="IPR002575">
    <property type="entry name" value="Aminoglycoside_PTrfase"/>
</dbReference>
<dbReference type="InterPro" id="IPR050249">
    <property type="entry name" value="Pseudomonas-type_ThrB"/>
</dbReference>
<organism evidence="3 4">
    <name type="scientific">Leucobacter chromiireducens subsp. chromiireducens</name>
    <dbReference type="NCBI Taxonomy" id="660067"/>
    <lineage>
        <taxon>Bacteria</taxon>
        <taxon>Bacillati</taxon>
        <taxon>Actinomycetota</taxon>
        <taxon>Actinomycetes</taxon>
        <taxon>Micrococcales</taxon>
        <taxon>Microbacteriaceae</taxon>
        <taxon>Leucobacter</taxon>
    </lineage>
</organism>
<dbReference type="PANTHER" id="PTHR21064:SF6">
    <property type="entry name" value="AMINOGLYCOSIDE PHOSPHOTRANSFERASE DOMAIN-CONTAINING PROTEIN"/>
    <property type="match status" value="1"/>
</dbReference>
<evidence type="ECO:0000313" key="4">
    <source>
        <dbReference type="Proteomes" id="UP001646141"/>
    </source>
</evidence>
<evidence type="ECO:0000259" key="2">
    <source>
        <dbReference type="Pfam" id="PF01636"/>
    </source>
</evidence>
<dbReference type="GO" id="GO:0016301">
    <property type="term" value="F:kinase activity"/>
    <property type="evidence" value="ECO:0007669"/>
    <property type="project" value="UniProtKB-KW"/>
</dbReference>
<accession>A0ABS1SP83</accession>
<keyword evidence="3" id="KW-0418">Kinase</keyword>
<dbReference type="Pfam" id="PF01636">
    <property type="entry name" value="APH"/>
    <property type="match status" value="1"/>
</dbReference>
<dbReference type="EMBL" id="QYAD01000002">
    <property type="protein sequence ID" value="MBL3689969.1"/>
    <property type="molecule type" value="Genomic_DNA"/>
</dbReference>
<dbReference type="Gene3D" id="3.90.1200.10">
    <property type="match status" value="1"/>
</dbReference>
<proteinExistence type="inferred from homology"/>
<protein>
    <submittedName>
        <fullName evidence="3">Serine kinase</fullName>
    </submittedName>
</protein>
<evidence type="ECO:0000313" key="3">
    <source>
        <dbReference type="EMBL" id="MBL3689969.1"/>
    </source>
</evidence>
<feature type="domain" description="Aminoglycoside phosphotransferase" evidence="2">
    <location>
        <begin position="33"/>
        <end position="278"/>
    </location>
</feature>
<dbReference type="PANTHER" id="PTHR21064">
    <property type="entry name" value="AMINOGLYCOSIDE PHOSPHOTRANSFERASE DOMAIN-CONTAINING PROTEIN-RELATED"/>
    <property type="match status" value="1"/>
</dbReference>